<dbReference type="NCBIfam" id="TIGR01549">
    <property type="entry name" value="HAD-SF-IA-v1"/>
    <property type="match status" value="1"/>
</dbReference>
<evidence type="ECO:0000256" key="2">
    <source>
        <dbReference type="ARBA" id="ARBA00022842"/>
    </source>
</evidence>
<dbReference type="InterPro" id="IPR050155">
    <property type="entry name" value="HAD-like_hydrolase_sf"/>
</dbReference>
<evidence type="ECO:0000313" key="4">
    <source>
        <dbReference type="EMBL" id="TLS38531.1"/>
    </source>
</evidence>
<comment type="catalytic activity">
    <reaction evidence="3">
        <text>diphosphate + H2O = 2 phosphate + H(+)</text>
        <dbReference type="Rhea" id="RHEA:24576"/>
        <dbReference type="ChEBI" id="CHEBI:15377"/>
        <dbReference type="ChEBI" id="CHEBI:15378"/>
        <dbReference type="ChEBI" id="CHEBI:33019"/>
        <dbReference type="ChEBI" id="CHEBI:43474"/>
        <dbReference type="EC" id="3.6.1.1"/>
    </reaction>
</comment>
<comment type="function">
    <text evidence="3">Hydrolyzes pyrophosphate formed during P-Ser-HPr dephosphorylation by HPrK/P. Might play a role in controlling the intracellular pyrophosphate pool.</text>
</comment>
<evidence type="ECO:0000256" key="3">
    <source>
        <dbReference type="HAMAP-Rule" id="MF_01250"/>
    </source>
</evidence>
<dbReference type="InterPro" id="IPR006549">
    <property type="entry name" value="HAD-SF_hydro_IIIA"/>
</dbReference>
<dbReference type="PRINTS" id="PR00413">
    <property type="entry name" value="HADHALOGNASE"/>
</dbReference>
<dbReference type="PANTHER" id="PTHR43434">
    <property type="entry name" value="PHOSPHOGLYCOLATE PHOSPHATASE"/>
    <property type="match status" value="1"/>
</dbReference>
<dbReference type="InterPro" id="IPR006439">
    <property type="entry name" value="HAD-SF_hydro_IA"/>
</dbReference>
<dbReference type="Proteomes" id="UP000308230">
    <property type="component" value="Unassembled WGS sequence"/>
</dbReference>
<dbReference type="GO" id="GO:0005829">
    <property type="term" value="C:cytosol"/>
    <property type="evidence" value="ECO:0007669"/>
    <property type="project" value="TreeGrafter"/>
</dbReference>
<dbReference type="RefSeq" id="WP_138123902.1">
    <property type="nucleotide sequence ID" value="NZ_SWLG01000003.1"/>
</dbReference>
<name>A0A5R9F687_9BACL</name>
<comment type="cofactor">
    <cofactor evidence="3">
        <name>Mg(2+)</name>
        <dbReference type="ChEBI" id="CHEBI:18420"/>
    </cofactor>
</comment>
<keyword evidence="2 3" id="KW-0460">Magnesium</keyword>
<comment type="similarity">
    <text evidence="3">Belongs to the HAD-like hydrolase superfamily. PpaX family.</text>
</comment>
<dbReference type="EMBL" id="SWLG01000003">
    <property type="protein sequence ID" value="TLS38531.1"/>
    <property type="molecule type" value="Genomic_DNA"/>
</dbReference>
<sequence>MKINTLLFDLDGTLINTNDLIIASFTHTLGQYYPEKYSREDIIGFIGEPLVESFASVDEERAEEMVEVYRKHNVENHDLLVTEYEGVFETIKTLQENGFKLAIVTSKMRNTVEMGLKLTNLDQFFDVVVTVDDVENPKPNPEQLNKAMEQLGSSPEQAMMVGDSQFDIQAGKNAGVKTAAVSWSIKGRDFIEKQNPDYLLENMADLLDILGVK</sequence>
<dbReference type="Pfam" id="PF13419">
    <property type="entry name" value="HAD_2"/>
    <property type="match status" value="1"/>
</dbReference>
<dbReference type="GO" id="GO:0000287">
    <property type="term" value="F:magnesium ion binding"/>
    <property type="evidence" value="ECO:0007669"/>
    <property type="project" value="UniProtKB-UniRule"/>
</dbReference>
<dbReference type="CDD" id="cd02616">
    <property type="entry name" value="HAD_PPase"/>
    <property type="match status" value="1"/>
</dbReference>
<dbReference type="AlphaFoldDB" id="A0A5R9F687"/>
<dbReference type="InterPro" id="IPR023198">
    <property type="entry name" value="PGP-like_dom2"/>
</dbReference>
<gene>
    <name evidence="3 4" type="primary">ppaX</name>
    <name evidence="4" type="ORF">FCL54_05180</name>
</gene>
<accession>A0A5R9F687</accession>
<dbReference type="Gene3D" id="1.10.150.240">
    <property type="entry name" value="Putative phosphatase, domain 2"/>
    <property type="match status" value="1"/>
</dbReference>
<dbReference type="FunFam" id="3.40.50.1000:FF:000022">
    <property type="entry name" value="Phosphoglycolate phosphatase"/>
    <property type="match status" value="1"/>
</dbReference>
<dbReference type="EC" id="3.6.1.1" evidence="3"/>
<keyword evidence="1 3" id="KW-0378">Hydrolase</keyword>
<dbReference type="SFLD" id="SFLDS00003">
    <property type="entry name" value="Haloacid_Dehalogenase"/>
    <property type="match status" value="1"/>
</dbReference>
<dbReference type="NCBIfam" id="NF009804">
    <property type="entry name" value="PRK13288.1"/>
    <property type="match status" value="1"/>
</dbReference>
<feature type="active site" description="Nucleophile" evidence="3">
    <location>
        <position position="9"/>
    </location>
</feature>
<organism evidence="4 5">
    <name type="scientific">Exobacillus caeni</name>
    <dbReference type="NCBI Taxonomy" id="2574798"/>
    <lineage>
        <taxon>Bacteria</taxon>
        <taxon>Bacillati</taxon>
        <taxon>Bacillota</taxon>
        <taxon>Bacilli</taxon>
        <taxon>Bacillales</taxon>
        <taxon>Guptibacillaceae</taxon>
        <taxon>Exobacillus</taxon>
    </lineage>
</organism>
<dbReference type="NCBIfam" id="TIGR01662">
    <property type="entry name" value="HAD-SF-IIIA"/>
    <property type="match status" value="1"/>
</dbReference>
<reference evidence="4 5" key="1">
    <citation type="submission" date="2019-04" db="EMBL/GenBank/DDBJ databases">
        <title>Bacillus caeni sp. nov., a bacterium isolated from mangrove sediment.</title>
        <authorList>
            <person name="Huang H."/>
            <person name="Mo K."/>
            <person name="Hu Y."/>
        </authorList>
    </citation>
    <scope>NUCLEOTIDE SEQUENCE [LARGE SCALE GENOMIC DNA]</scope>
    <source>
        <strain evidence="4 5">HB172195</strain>
    </source>
</reference>
<dbReference type="HAMAP" id="MF_01250">
    <property type="entry name" value="Pyrophosphat_PpaX"/>
    <property type="match status" value="1"/>
</dbReference>
<dbReference type="GO" id="GO:0006281">
    <property type="term" value="P:DNA repair"/>
    <property type="evidence" value="ECO:0007669"/>
    <property type="project" value="TreeGrafter"/>
</dbReference>
<proteinExistence type="inferred from homology"/>
<dbReference type="InterPro" id="IPR036412">
    <property type="entry name" value="HAD-like_sf"/>
</dbReference>
<dbReference type="SFLD" id="SFLDG01129">
    <property type="entry name" value="C1.5:_HAD__Beta-PGM__Phosphata"/>
    <property type="match status" value="1"/>
</dbReference>
<comment type="caution">
    <text evidence="4">The sequence shown here is derived from an EMBL/GenBank/DDBJ whole genome shotgun (WGS) entry which is preliminary data.</text>
</comment>
<dbReference type="SUPFAM" id="SSF56784">
    <property type="entry name" value="HAD-like"/>
    <property type="match status" value="1"/>
</dbReference>
<dbReference type="GO" id="GO:0008967">
    <property type="term" value="F:phosphoglycolate phosphatase activity"/>
    <property type="evidence" value="ECO:0007669"/>
    <property type="project" value="TreeGrafter"/>
</dbReference>
<protein>
    <recommendedName>
        <fullName evidence="3">Pyrophosphatase PpaX</fullName>
        <ecNumber evidence="3">3.6.1.1</ecNumber>
    </recommendedName>
</protein>
<dbReference type="InterPro" id="IPR023733">
    <property type="entry name" value="Pyrophosphatase_Ppax"/>
</dbReference>
<keyword evidence="5" id="KW-1185">Reference proteome</keyword>
<dbReference type="PANTHER" id="PTHR43434:SF26">
    <property type="entry name" value="PYROPHOSPHATASE PPAX"/>
    <property type="match status" value="1"/>
</dbReference>
<dbReference type="InterPro" id="IPR041492">
    <property type="entry name" value="HAD_2"/>
</dbReference>
<evidence type="ECO:0000313" key="5">
    <source>
        <dbReference type="Proteomes" id="UP000308230"/>
    </source>
</evidence>
<dbReference type="GO" id="GO:0004427">
    <property type="term" value="F:inorganic diphosphate phosphatase activity"/>
    <property type="evidence" value="ECO:0007669"/>
    <property type="project" value="UniProtKB-UniRule"/>
</dbReference>
<evidence type="ECO:0000256" key="1">
    <source>
        <dbReference type="ARBA" id="ARBA00022801"/>
    </source>
</evidence>
<dbReference type="Gene3D" id="3.40.50.1000">
    <property type="entry name" value="HAD superfamily/HAD-like"/>
    <property type="match status" value="1"/>
</dbReference>
<dbReference type="OrthoDB" id="9807630at2"/>
<dbReference type="InterPro" id="IPR023214">
    <property type="entry name" value="HAD_sf"/>
</dbReference>
<dbReference type="SFLD" id="SFLDG01135">
    <property type="entry name" value="C1.5.6:_HAD__Beta-PGM__Phospha"/>
    <property type="match status" value="1"/>
</dbReference>
<dbReference type="NCBIfam" id="TIGR01509">
    <property type="entry name" value="HAD-SF-IA-v3"/>
    <property type="match status" value="1"/>
</dbReference>